<dbReference type="InterPro" id="IPR007482">
    <property type="entry name" value="Tyr_Pase-like_PTPLA"/>
</dbReference>
<gene>
    <name evidence="15" type="ORF">N7468_010006</name>
</gene>
<comment type="catalytic activity">
    <reaction evidence="13 14">
        <text>a very-long-chain (3R)-3-hydroxyacyl-CoA = a very-long-chain (2E)-enoyl-CoA + H2O</text>
        <dbReference type="Rhea" id="RHEA:45812"/>
        <dbReference type="ChEBI" id="CHEBI:15377"/>
        <dbReference type="ChEBI" id="CHEBI:83728"/>
        <dbReference type="ChEBI" id="CHEBI:85440"/>
        <dbReference type="EC" id="4.2.1.134"/>
    </reaction>
</comment>
<dbReference type="PANTHER" id="PTHR11035:SF3">
    <property type="entry name" value="VERY-LONG-CHAIN (3R)-3-HYDROXYACYL-COA DEHYDRATASE"/>
    <property type="match status" value="1"/>
</dbReference>
<dbReference type="OrthoDB" id="46988at2759"/>
<keyword evidence="12 14" id="KW-0456">Lyase</keyword>
<evidence type="ECO:0000256" key="4">
    <source>
        <dbReference type="ARBA" id="ARBA00013122"/>
    </source>
</evidence>
<comment type="function">
    <text evidence="14">Catalyzes the third of the four reactions of the long-chain fatty acids elongation cycle. This endoplasmic reticulum-bound enzymatic process, allows the addition of two carbons to the chain of long- and very long-chain fatty acids/VLCFAs per cycle. This enzyme catalyzes the dehydration of the 3-hydroxyacyl-CoA intermediate into trans-2,3-enoyl-CoA, within each cycle of fatty acid elongation. Thereby, it participates to the production of VLCFAs of different chain lengths that are involved in multiple biological processes as precursors of membrane lipids and lipid mediators.</text>
</comment>
<keyword evidence="6 14" id="KW-0812">Transmembrane</keyword>
<comment type="caution">
    <text evidence="15">The sequence shown here is derived from an EMBL/GenBank/DDBJ whole genome shotgun (WGS) entry which is preliminary data.</text>
</comment>
<proteinExistence type="inferred from homology"/>
<keyword evidence="16" id="KW-1185">Reference proteome</keyword>
<evidence type="ECO:0000256" key="6">
    <source>
        <dbReference type="ARBA" id="ARBA00022692"/>
    </source>
</evidence>
<comment type="caution">
    <text evidence="14">Lacks conserved residue(s) required for the propagation of feature annotation.</text>
</comment>
<dbReference type="GO" id="GO:0030148">
    <property type="term" value="P:sphingolipid biosynthetic process"/>
    <property type="evidence" value="ECO:0007669"/>
    <property type="project" value="TreeGrafter"/>
</dbReference>
<reference evidence="15" key="1">
    <citation type="submission" date="2022-11" db="EMBL/GenBank/DDBJ databases">
        <authorList>
            <person name="Petersen C."/>
        </authorList>
    </citation>
    <scope>NUCLEOTIDE SEQUENCE</scope>
    <source>
        <strain evidence="15">IBT 19713</strain>
    </source>
</reference>
<feature type="transmembrane region" description="Helical" evidence="14">
    <location>
        <begin position="21"/>
        <end position="44"/>
    </location>
</feature>
<protein>
    <recommendedName>
        <fullName evidence="4 14">Very-long-chain (3R)-3-hydroxyacyl-CoA dehydratase</fullName>
        <ecNumber evidence="4 14">4.2.1.134</ecNumber>
    </recommendedName>
</protein>
<keyword evidence="7 14" id="KW-0276">Fatty acid metabolism</keyword>
<reference evidence="15" key="2">
    <citation type="journal article" date="2023" name="IMA Fungus">
        <title>Comparative genomic study of the Penicillium genus elucidates a diverse pangenome and 15 lateral gene transfer events.</title>
        <authorList>
            <person name="Petersen C."/>
            <person name="Sorensen T."/>
            <person name="Nielsen M.R."/>
            <person name="Sondergaard T.E."/>
            <person name="Sorensen J.L."/>
            <person name="Fitzpatrick D.A."/>
            <person name="Frisvad J.C."/>
            <person name="Nielsen K.L."/>
        </authorList>
    </citation>
    <scope>NUCLEOTIDE SEQUENCE</scope>
    <source>
        <strain evidence="15">IBT 19713</strain>
    </source>
</reference>
<dbReference type="Proteomes" id="UP001150941">
    <property type="component" value="Unassembled WGS sequence"/>
</dbReference>
<comment type="similarity">
    <text evidence="3 14">Belongs to the very long-chain fatty acids dehydratase HACD family.</text>
</comment>
<comment type="pathway">
    <text evidence="2 14">Lipid metabolism; fatty acid biosynthesis.</text>
</comment>
<dbReference type="GO" id="GO:0030497">
    <property type="term" value="P:fatty acid elongation"/>
    <property type="evidence" value="ECO:0007669"/>
    <property type="project" value="TreeGrafter"/>
</dbReference>
<keyword evidence="5 14" id="KW-0444">Lipid biosynthesis</keyword>
<keyword evidence="10 14" id="KW-0472">Membrane</keyword>
<evidence type="ECO:0000256" key="8">
    <source>
        <dbReference type="ARBA" id="ARBA00022989"/>
    </source>
</evidence>
<keyword evidence="8 14" id="KW-1133">Transmembrane helix</keyword>
<dbReference type="EC" id="4.2.1.134" evidence="4 14"/>
<keyword evidence="14" id="KW-0256">Endoplasmic reticulum</keyword>
<evidence type="ECO:0000313" key="16">
    <source>
        <dbReference type="Proteomes" id="UP001150941"/>
    </source>
</evidence>
<dbReference type="Pfam" id="PF04387">
    <property type="entry name" value="PTPLA"/>
    <property type="match status" value="1"/>
</dbReference>
<keyword evidence="11 14" id="KW-0275">Fatty acid biosynthesis</keyword>
<evidence type="ECO:0000256" key="14">
    <source>
        <dbReference type="RuleBase" id="RU363109"/>
    </source>
</evidence>
<evidence type="ECO:0000256" key="5">
    <source>
        <dbReference type="ARBA" id="ARBA00022516"/>
    </source>
</evidence>
<evidence type="ECO:0000256" key="10">
    <source>
        <dbReference type="ARBA" id="ARBA00023136"/>
    </source>
</evidence>
<dbReference type="AlphaFoldDB" id="A0A9W9NDT3"/>
<evidence type="ECO:0000313" key="15">
    <source>
        <dbReference type="EMBL" id="KAJ5216998.1"/>
    </source>
</evidence>
<dbReference type="GO" id="GO:0005789">
    <property type="term" value="C:endoplasmic reticulum membrane"/>
    <property type="evidence" value="ECO:0007669"/>
    <property type="project" value="UniProtKB-SubCell"/>
</dbReference>
<organism evidence="15 16">
    <name type="scientific">Penicillium chermesinum</name>
    <dbReference type="NCBI Taxonomy" id="63820"/>
    <lineage>
        <taxon>Eukaryota</taxon>
        <taxon>Fungi</taxon>
        <taxon>Dikarya</taxon>
        <taxon>Ascomycota</taxon>
        <taxon>Pezizomycotina</taxon>
        <taxon>Eurotiomycetes</taxon>
        <taxon>Eurotiomycetidae</taxon>
        <taxon>Eurotiales</taxon>
        <taxon>Aspergillaceae</taxon>
        <taxon>Penicillium</taxon>
    </lineage>
</organism>
<evidence type="ECO:0000256" key="2">
    <source>
        <dbReference type="ARBA" id="ARBA00005194"/>
    </source>
</evidence>
<dbReference type="GO" id="GO:0102158">
    <property type="term" value="F:very-long-chain (3R)-3-hydroxyacyl-CoA dehydratase activity"/>
    <property type="evidence" value="ECO:0007669"/>
    <property type="project" value="UniProtKB-EC"/>
</dbReference>
<sequence>MASTASSAPRASGPTGITRAYLFLYNLVNFLTWGYTVVYTASWIPGNANKRDLGTVFNHAWEVVWYTQLIAGLEIVHSLLGIVRAPFFTTAMQVASRLLVTMGILQQFGPQNLCGKSTAQIGDFAYIGCVFAWGITEIIRYGYFVITSIWVPSP</sequence>
<comment type="subcellular location">
    <subcellularLocation>
        <location evidence="14">Endoplasmic reticulum membrane</location>
        <topology evidence="14">Multi-pass membrane protein</topology>
    </subcellularLocation>
    <subcellularLocation>
        <location evidence="1">Membrane</location>
        <topology evidence="1">Multi-pass membrane protein</topology>
    </subcellularLocation>
</comment>
<evidence type="ECO:0000256" key="11">
    <source>
        <dbReference type="ARBA" id="ARBA00023160"/>
    </source>
</evidence>
<evidence type="ECO:0000256" key="9">
    <source>
        <dbReference type="ARBA" id="ARBA00023098"/>
    </source>
</evidence>
<dbReference type="PANTHER" id="PTHR11035">
    <property type="entry name" value="VERY-LONG-CHAIN (3R)-3-HYDROXYACYL-COA DEHYDRATASE"/>
    <property type="match status" value="1"/>
</dbReference>
<name>A0A9W9NDT3_9EURO</name>
<evidence type="ECO:0000256" key="13">
    <source>
        <dbReference type="ARBA" id="ARBA00036671"/>
    </source>
</evidence>
<dbReference type="EMBL" id="JAPQKS010000008">
    <property type="protein sequence ID" value="KAJ5216998.1"/>
    <property type="molecule type" value="Genomic_DNA"/>
</dbReference>
<keyword evidence="9 14" id="KW-0443">Lipid metabolism</keyword>
<evidence type="ECO:0000256" key="12">
    <source>
        <dbReference type="ARBA" id="ARBA00023239"/>
    </source>
</evidence>
<dbReference type="GO" id="GO:0042761">
    <property type="term" value="P:very long-chain fatty acid biosynthetic process"/>
    <property type="evidence" value="ECO:0007669"/>
    <property type="project" value="TreeGrafter"/>
</dbReference>
<dbReference type="RefSeq" id="XP_058325869.1">
    <property type="nucleotide sequence ID" value="XM_058479301.1"/>
</dbReference>
<feature type="transmembrane region" description="Helical" evidence="14">
    <location>
        <begin position="64"/>
        <end position="83"/>
    </location>
</feature>
<evidence type="ECO:0000256" key="3">
    <source>
        <dbReference type="ARBA" id="ARBA00007811"/>
    </source>
</evidence>
<dbReference type="GeneID" id="83206605"/>
<accession>A0A9W9NDT3</accession>
<evidence type="ECO:0000256" key="1">
    <source>
        <dbReference type="ARBA" id="ARBA00004141"/>
    </source>
</evidence>
<evidence type="ECO:0000256" key="7">
    <source>
        <dbReference type="ARBA" id="ARBA00022832"/>
    </source>
</evidence>